<organism evidence="3 4">
    <name type="scientific">Paramecium octaurelia</name>
    <dbReference type="NCBI Taxonomy" id="43137"/>
    <lineage>
        <taxon>Eukaryota</taxon>
        <taxon>Sar</taxon>
        <taxon>Alveolata</taxon>
        <taxon>Ciliophora</taxon>
        <taxon>Intramacronucleata</taxon>
        <taxon>Oligohymenophorea</taxon>
        <taxon>Peniculida</taxon>
        <taxon>Parameciidae</taxon>
        <taxon>Paramecium</taxon>
    </lineage>
</organism>
<evidence type="ECO:0008006" key="5">
    <source>
        <dbReference type="Google" id="ProtNLM"/>
    </source>
</evidence>
<accession>A0A8S1YEG8</accession>
<evidence type="ECO:0000256" key="2">
    <source>
        <dbReference type="SAM" id="MobiDB-lite"/>
    </source>
</evidence>
<dbReference type="Pfam" id="PF00400">
    <property type="entry name" value="WD40"/>
    <property type="match status" value="3"/>
</dbReference>
<dbReference type="PROSITE" id="PS50082">
    <property type="entry name" value="WD_REPEATS_2"/>
    <property type="match status" value="3"/>
</dbReference>
<dbReference type="PANTHER" id="PTHR19920:SF0">
    <property type="entry name" value="CYTOSOLIC IRON-SULFUR PROTEIN ASSEMBLY PROTEIN CIAO1-RELATED"/>
    <property type="match status" value="1"/>
</dbReference>
<comment type="caution">
    <text evidence="3">The sequence shown here is derived from an EMBL/GenBank/DDBJ whole genome shotgun (WGS) entry which is preliminary data.</text>
</comment>
<name>A0A8S1YEG8_PAROT</name>
<feature type="compositionally biased region" description="Basic and acidic residues" evidence="2">
    <location>
        <begin position="402"/>
        <end position="416"/>
    </location>
</feature>
<dbReference type="Proteomes" id="UP000683925">
    <property type="component" value="Unassembled WGS sequence"/>
</dbReference>
<evidence type="ECO:0000256" key="1">
    <source>
        <dbReference type="PROSITE-ProRule" id="PRU00221"/>
    </source>
</evidence>
<evidence type="ECO:0000313" key="3">
    <source>
        <dbReference type="EMBL" id="CAD8210232.1"/>
    </source>
</evidence>
<keyword evidence="1" id="KW-0853">WD repeat</keyword>
<dbReference type="GO" id="GO:0016226">
    <property type="term" value="P:iron-sulfur cluster assembly"/>
    <property type="evidence" value="ECO:0007669"/>
    <property type="project" value="TreeGrafter"/>
</dbReference>
<gene>
    <name evidence="3" type="ORF">POCTA_138.1.T1500060</name>
</gene>
<dbReference type="EMBL" id="CAJJDP010000152">
    <property type="protein sequence ID" value="CAD8210232.1"/>
    <property type="molecule type" value="Genomic_DNA"/>
</dbReference>
<feature type="region of interest" description="Disordered" evidence="2">
    <location>
        <begin position="402"/>
        <end position="441"/>
    </location>
</feature>
<feature type="compositionally biased region" description="Polar residues" evidence="2">
    <location>
        <begin position="417"/>
        <end position="426"/>
    </location>
</feature>
<feature type="repeat" description="WD" evidence="1">
    <location>
        <begin position="560"/>
        <end position="601"/>
    </location>
</feature>
<dbReference type="AlphaFoldDB" id="A0A8S1YEG8"/>
<dbReference type="OMA" id="DYQLFYT"/>
<dbReference type="OrthoDB" id="674604at2759"/>
<dbReference type="SMART" id="SM00320">
    <property type="entry name" value="WD40"/>
    <property type="match status" value="4"/>
</dbReference>
<sequence>MQNILDRCSIHQKVGIAVECLTRDEYHYSILCENCLAERVSNKQIFLLKDAKLVFEQFRQQCLSEFELEQNEKTSFYKNLQSIVQKLQNHFLEIFDQINNQINEKLEFITQIFREGLFLSRNQETQILNPTIREFGEQLIEEIAKFEKIRNIGQQNVIDFQNQIQYQILKLQQSEILNECLELLISVDEGNQIKVKEHNGKNVEYEKKSVQRTPKLDLMCNEHEKEIIIFDLSEQQQREKRARCVECDPCIFTSLSKCQNMWKNYERQQSEILEQFYLSRKSQIGSIKQQLLQLRSCFAQKINEIIQQLNGIMSQSEQEVFKMLNGMNKDWNTMTMDEVLDIAEVLSNPEMMTISVKEMEIKYKMKNLNIDSIFQNSIEGLQEIYNQITLLKLYLIPEQPEVRNNDESPEKNEYRKQSSNSGQSENHSVELSKPKSDQKIKKTQNKIKSLEEWRIQQLKWTDKFIDYQLFYTKKQAEWCNAIAFNKEGNIMIAGCIFSIKVFDFQKGRIVQTYQAKQHQGDVNCLLFSKIFNQFISGSDDRTIRIWSQSEKNEWKCIQILQGHEDWVLCLILTEDEQILFSGSRDKTIKKWTKNQDNQTYECTQTLDIHTDAVLSLSLNKSESFLVSSSYDKSIIVWEIKESFLIEQKQIIQKESYGNRILFINETQFLWQPNNNQVVHVYKYNKESSSFESTQHNIQQFKADDDYQYFPSQLLTVKGLFANIHNRFIYIIKQINEEEFEVVQIIEFDDYRKFGAFTEDGEYLVTWHYTACEFQIRKNVGNSRIQW</sequence>
<protein>
    <recommendedName>
        <fullName evidence="5">WD domain, G-beta repeat protein</fullName>
    </recommendedName>
</protein>
<reference evidence="3" key="1">
    <citation type="submission" date="2021-01" db="EMBL/GenBank/DDBJ databases">
        <authorList>
            <consortium name="Genoscope - CEA"/>
            <person name="William W."/>
        </authorList>
    </citation>
    <scope>NUCLEOTIDE SEQUENCE</scope>
</reference>
<dbReference type="InterPro" id="IPR001680">
    <property type="entry name" value="WD40_rpt"/>
</dbReference>
<keyword evidence="4" id="KW-1185">Reference proteome</keyword>
<dbReference type="PROSITE" id="PS00678">
    <property type="entry name" value="WD_REPEATS_1"/>
    <property type="match status" value="1"/>
</dbReference>
<feature type="repeat" description="WD" evidence="1">
    <location>
        <begin position="606"/>
        <end position="647"/>
    </location>
</feature>
<feature type="compositionally biased region" description="Basic and acidic residues" evidence="2">
    <location>
        <begin position="427"/>
        <end position="440"/>
    </location>
</feature>
<proteinExistence type="predicted"/>
<feature type="repeat" description="WD" evidence="1">
    <location>
        <begin position="515"/>
        <end position="547"/>
    </location>
</feature>
<evidence type="ECO:0000313" key="4">
    <source>
        <dbReference type="Proteomes" id="UP000683925"/>
    </source>
</evidence>
<dbReference type="PANTHER" id="PTHR19920">
    <property type="entry name" value="WD40 PROTEIN CIAO1"/>
    <property type="match status" value="1"/>
</dbReference>
<dbReference type="PROSITE" id="PS50294">
    <property type="entry name" value="WD_REPEATS_REGION"/>
    <property type="match status" value="3"/>
</dbReference>
<dbReference type="GO" id="GO:0097361">
    <property type="term" value="C:cytosolic [4Fe-4S] assembly targeting complex"/>
    <property type="evidence" value="ECO:0007669"/>
    <property type="project" value="TreeGrafter"/>
</dbReference>
<dbReference type="InterPro" id="IPR019775">
    <property type="entry name" value="WD40_repeat_CS"/>
</dbReference>